<comment type="caution">
    <text evidence="1">The sequence shown here is derived from an EMBL/GenBank/DDBJ whole genome shotgun (WGS) entry which is preliminary data.</text>
</comment>
<evidence type="ECO:0000313" key="1">
    <source>
        <dbReference type="EMBL" id="CAG8487647.1"/>
    </source>
</evidence>
<accession>A0ACA9KQQ5</accession>
<protein>
    <submittedName>
        <fullName evidence="1">11754_t:CDS:1</fullName>
    </submittedName>
</protein>
<keyword evidence="2" id="KW-1185">Reference proteome</keyword>
<evidence type="ECO:0000313" key="2">
    <source>
        <dbReference type="Proteomes" id="UP000789366"/>
    </source>
</evidence>
<proteinExistence type="predicted"/>
<dbReference type="Proteomes" id="UP000789366">
    <property type="component" value="Unassembled WGS sequence"/>
</dbReference>
<gene>
    <name evidence="1" type="ORF">SPELUC_LOCUS2411</name>
</gene>
<organism evidence="1 2">
    <name type="scientific">Cetraspora pellucida</name>
    <dbReference type="NCBI Taxonomy" id="1433469"/>
    <lineage>
        <taxon>Eukaryota</taxon>
        <taxon>Fungi</taxon>
        <taxon>Fungi incertae sedis</taxon>
        <taxon>Mucoromycota</taxon>
        <taxon>Glomeromycotina</taxon>
        <taxon>Glomeromycetes</taxon>
        <taxon>Diversisporales</taxon>
        <taxon>Gigasporaceae</taxon>
        <taxon>Cetraspora</taxon>
    </lineage>
</organism>
<name>A0ACA9KQQ5_9GLOM</name>
<reference evidence="1" key="1">
    <citation type="submission" date="2021-06" db="EMBL/GenBank/DDBJ databases">
        <authorList>
            <person name="Kallberg Y."/>
            <person name="Tangrot J."/>
            <person name="Rosling A."/>
        </authorList>
    </citation>
    <scope>NUCLEOTIDE SEQUENCE</scope>
    <source>
        <strain evidence="1">28 12/20/2015</strain>
    </source>
</reference>
<dbReference type="EMBL" id="CAJVPW010001585">
    <property type="protein sequence ID" value="CAG8487647.1"/>
    <property type="molecule type" value="Genomic_DNA"/>
</dbReference>
<sequence length="129" mass="15266">MSQQFYLSDYNLLLEMKDLPHILRITTIAHLDDCIKLNKHHQGKAFEFRKYFQLATINAWNNNDIVGDVDRNNLSSVCKENKESNKEITALKKMNEQNSKEKEKLEKKVKELEEIIEIKRLQTSSKDER</sequence>